<name>A0ABP4X2D0_9MICO</name>
<evidence type="ECO:0000256" key="3">
    <source>
        <dbReference type="ARBA" id="ARBA00022692"/>
    </source>
</evidence>
<reference evidence="10" key="1">
    <citation type="journal article" date="2019" name="Int. J. Syst. Evol. Microbiol.">
        <title>The Global Catalogue of Microorganisms (GCM) 10K type strain sequencing project: providing services to taxonomists for standard genome sequencing and annotation.</title>
        <authorList>
            <consortium name="The Broad Institute Genomics Platform"/>
            <consortium name="The Broad Institute Genome Sequencing Center for Infectious Disease"/>
            <person name="Wu L."/>
            <person name="Ma J."/>
        </authorList>
    </citation>
    <scope>NUCLEOTIDE SEQUENCE [LARGE SCALE GENOMIC DNA]</scope>
    <source>
        <strain evidence="10">JCM 14319</strain>
    </source>
</reference>
<keyword evidence="2" id="KW-1003">Cell membrane</keyword>
<evidence type="ECO:0000256" key="4">
    <source>
        <dbReference type="ARBA" id="ARBA00022989"/>
    </source>
</evidence>
<evidence type="ECO:0000256" key="5">
    <source>
        <dbReference type="ARBA" id="ARBA00023136"/>
    </source>
</evidence>
<evidence type="ECO:0000256" key="7">
    <source>
        <dbReference type="SAM" id="Phobius"/>
    </source>
</evidence>
<feature type="region of interest" description="Disordered" evidence="6">
    <location>
        <begin position="137"/>
        <end position="159"/>
    </location>
</feature>
<dbReference type="PANTHER" id="PTHR40077">
    <property type="entry name" value="MEMBRANE PROTEIN-RELATED"/>
    <property type="match status" value="1"/>
</dbReference>
<comment type="caution">
    <text evidence="9">The sequence shown here is derived from an EMBL/GenBank/DDBJ whole genome shotgun (WGS) entry which is preliminary data.</text>
</comment>
<dbReference type="PANTHER" id="PTHR40077:SF2">
    <property type="entry name" value="MEMBRANE PROTEIN"/>
    <property type="match status" value="1"/>
</dbReference>
<dbReference type="RefSeq" id="WP_232497990.1">
    <property type="nucleotide sequence ID" value="NZ_BAAANH010000006.1"/>
</dbReference>
<dbReference type="InterPro" id="IPR023845">
    <property type="entry name" value="DUF3817_TM"/>
</dbReference>
<accession>A0ABP4X2D0</accession>
<protein>
    <recommendedName>
        <fullName evidence="8">DUF3817 domain-containing protein</fullName>
    </recommendedName>
</protein>
<keyword evidence="10" id="KW-1185">Reference proteome</keyword>
<dbReference type="Proteomes" id="UP001500506">
    <property type="component" value="Unassembled WGS sequence"/>
</dbReference>
<organism evidence="9 10">
    <name type="scientific">Agromyces humatus</name>
    <dbReference type="NCBI Taxonomy" id="279573"/>
    <lineage>
        <taxon>Bacteria</taxon>
        <taxon>Bacillati</taxon>
        <taxon>Actinomycetota</taxon>
        <taxon>Actinomycetes</taxon>
        <taxon>Micrococcales</taxon>
        <taxon>Microbacteriaceae</taxon>
        <taxon>Agromyces</taxon>
    </lineage>
</organism>
<feature type="domain" description="DUF3817" evidence="8">
    <location>
        <begin position="17"/>
        <end position="123"/>
    </location>
</feature>
<evidence type="ECO:0000256" key="1">
    <source>
        <dbReference type="ARBA" id="ARBA00004651"/>
    </source>
</evidence>
<keyword evidence="4 7" id="KW-1133">Transmembrane helix</keyword>
<keyword evidence="3 7" id="KW-0812">Transmembrane</keyword>
<feature type="transmembrane region" description="Helical" evidence="7">
    <location>
        <begin position="100"/>
        <end position="119"/>
    </location>
</feature>
<feature type="compositionally biased region" description="Low complexity" evidence="6">
    <location>
        <begin position="146"/>
        <end position="159"/>
    </location>
</feature>
<dbReference type="EMBL" id="BAAANH010000006">
    <property type="protein sequence ID" value="GAA1766145.1"/>
    <property type="molecule type" value="Genomic_DNA"/>
</dbReference>
<feature type="transmembrane region" description="Helical" evidence="7">
    <location>
        <begin position="20"/>
        <end position="44"/>
    </location>
</feature>
<sequence>MPLEPKLADLPRIRGALRLYQVASVITGVMLLALCAEMIMKYAFGLELELAGPQGFLAFVPVDTVTAVNLSTGILIAHGWFYVLYLFSDFRLWSLMRWRFPRFILIALGGIIPFLSFFLEARIGREVRAYLASRETGAAADDAGRAVSSSNAESVEAPQ</sequence>
<evidence type="ECO:0000313" key="9">
    <source>
        <dbReference type="EMBL" id="GAA1766145.1"/>
    </source>
</evidence>
<evidence type="ECO:0000313" key="10">
    <source>
        <dbReference type="Proteomes" id="UP001500506"/>
    </source>
</evidence>
<evidence type="ECO:0000256" key="2">
    <source>
        <dbReference type="ARBA" id="ARBA00022475"/>
    </source>
</evidence>
<dbReference type="Pfam" id="PF12823">
    <property type="entry name" value="DUF3817"/>
    <property type="match status" value="1"/>
</dbReference>
<evidence type="ECO:0000256" key="6">
    <source>
        <dbReference type="SAM" id="MobiDB-lite"/>
    </source>
</evidence>
<proteinExistence type="predicted"/>
<comment type="subcellular location">
    <subcellularLocation>
        <location evidence="1">Cell membrane</location>
        <topology evidence="1">Multi-pass membrane protein</topology>
    </subcellularLocation>
</comment>
<feature type="transmembrane region" description="Helical" evidence="7">
    <location>
        <begin position="56"/>
        <end position="80"/>
    </location>
</feature>
<evidence type="ECO:0000259" key="8">
    <source>
        <dbReference type="Pfam" id="PF12823"/>
    </source>
</evidence>
<keyword evidence="5 7" id="KW-0472">Membrane</keyword>
<gene>
    <name evidence="9" type="ORF">GCM10009747_27930</name>
</gene>
<dbReference type="NCBIfam" id="TIGR03954">
    <property type="entry name" value="integ_memb_HG"/>
    <property type="match status" value="1"/>
</dbReference>